<feature type="domain" description="L-tryptophan decarboxylase PsiD-like" evidence="5">
    <location>
        <begin position="44"/>
        <end position="171"/>
    </location>
</feature>
<evidence type="ECO:0000313" key="6">
    <source>
        <dbReference type="EMBL" id="SEK14006.1"/>
    </source>
</evidence>
<dbReference type="RefSeq" id="WP_074987242.1">
    <property type="nucleotide sequence ID" value="NZ_CADFGN010000019.1"/>
</dbReference>
<protein>
    <submittedName>
        <fullName evidence="6">Phosphatidylserine decarboxylase</fullName>
    </submittedName>
</protein>
<dbReference type="Proteomes" id="UP000183529">
    <property type="component" value="Unassembled WGS sequence"/>
</dbReference>
<accession>A0AAQ1GN40</accession>
<evidence type="ECO:0000256" key="3">
    <source>
        <dbReference type="ARBA" id="ARBA00023239"/>
    </source>
</evidence>
<evidence type="ECO:0000313" key="7">
    <source>
        <dbReference type="Proteomes" id="UP000183529"/>
    </source>
</evidence>
<proteinExistence type="predicted"/>
<evidence type="ECO:0000259" key="5">
    <source>
        <dbReference type="Pfam" id="PF12588"/>
    </source>
</evidence>
<dbReference type="GO" id="GO:0006646">
    <property type="term" value="P:phosphatidylethanolamine biosynthetic process"/>
    <property type="evidence" value="ECO:0007669"/>
    <property type="project" value="TreeGrafter"/>
</dbReference>
<keyword evidence="1" id="KW-0210">Decarboxylase</keyword>
<gene>
    <name evidence="6" type="ORF">SAMN05216550_12630</name>
</gene>
<keyword evidence="3" id="KW-0456">Lyase</keyword>
<organism evidence="6 7">
    <name type="scientific">Paraburkholderia tropica</name>
    <dbReference type="NCBI Taxonomy" id="92647"/>
    <lineage>
        <taxon>Bacteria</taxon>
        <taxon>Pseudomonadati</taxon>
        <taxon>Pseudomonadota</taxon>
        <taxon>Betaproteobacteria</taxon>
        <taxon>Burkholderiales</taxon>
        <taxon>Burkholderiaceae</taxon>
        <taxon>Paraburkholderia</taxon>
    </lineage>
</organism>
<dbReference type="EMBL" id="FNZM01000026">
    <property type="protein sequence ID" value="SEK14006.1"/>
    <property type="molecule type" value="Genomic_DNA"/>
</dbReference>
<dbReference type="InterPro" id="IPR003817">
    <property type="entry name" value="PS_Dcarbxylase"/>
</dbReference>
<comment type="caution">
    <text evidence="6">The sequence shown here is derived from an EMBL/GenBank/DDBJ whole genome shotgun (WGS) entry which is preliminary data.</text>
</comment>
<dbReference type="PANTHER" id="PTHR10067">
    <property type="entry name" value="PHOSPHATIDYLSERINE DECARBOXYLASE"/>
    <property type="match status" value="1"/>
</dbReference>
<dbReference type="Pfam" id="PF12588">
    <property type="entry name" value="PSDC"/>
    <property type="match status" value="1"/>
</dbReference>
<name>A0AAQ1GN40_9BURK</name>
<dbReference type="PANTHER" id="PTHR10067:SF9">
    <property type="entry name" value="PHOSPHATIDYLSERINE DECARBOXYLASE FAMILY PROTEIN (AFU_ORTHOLOGUE AFUA_7G01730)"/>
    <property type="match status" value="1"/>
</dbReference>
<dbReference type="Pfam" id="PF02666">
    <property type="entry name" value="PS_Dcarbxylase"/>
    <property type="match status" value="1"/>
</dbReference>
<reference evidence="6 7" key="1">
    <citation type="submission" date="2016-10" db="EMBL/GenBank/DDBJ databases">
        <authorList>
            <person name="Varghese N."/>
            <person name="Submissions S."/>
        </authorList>
    </citation>
    <scope>NUCLEOTIDE SEQUENCE [LARGE SCALE GENOMIC DNA]</scope>
    <source>
        <strain evidence="6 7">LMG 22274</strain>
    </source>
</reference>
<evidence type="ECO:0000256" key="2">
    <source>
        <dbReference type="ARBA" id="ARBA00023145"/>
    </source>
</evidence>
<sequence length="422" mass="47055">MQSENDSRRRLGNWMPGAEDKSAAFRAEIAAKAQQRAKHTALSSVVQDLGKLIDRDPVLRMNLSRAIEEALGMGKRLGYCNIEELLVIIDYLTTFSPPFDEDAPVATPLNTVLDWPMCMPSGYAVFRDSVFNAQLRRVLNTWCAFLSGPRSRVWLTTETGGWFSPAALDKLGMDDYVHDRARPYWGFDSWNAFFTRHLRPGARPVEGRDDPAVIVNACEASPFDVRENVRLVDRFWIKSQPYSLKEMLTSSDEALARTFVGGTVYQGYLSAFNYHRWHAPVDGRVSEAYNVDGTYFSDAEAQGADPGGLNDSQGYTTAVAARAIIVIESDNPAIGKVACVFVGMAEVSSCQVCVRPGDDVRKGDELGWFQYGGSTYCMIFRADVIDRFVPRPPWHDDVPPLKVNAALAYCKSHLHRANAESR</sequence>
<keyword evidence="2" id="KW-0865">Zymogen</keyword>
<evidence type="ECO:0000256" key="1">
    <source>
        <dbReference type="ARBA" id="ARBA00022793"/>
    </source>
</evidence>
<dbReference type="InterPro" id="IPR022237">
    <property type="entry name" value="PsiD-like"/>
</dbReference>
<keyword evidence="4" id="KW-0670">Pyruvate</keyword>
<dbReference type="AlphaFoldDB" id="A0AAQ1GN40"/>
<dbReference type="GO" id="GO:0004609">
    <property type="term" value="F:phosphatidylserine decarboxylase activity"/>
    <property type="evidence" value="ECO:0007669"/>
    <property type="project" value="InterPro"/>
</dbReference>
<evidence type="ECO:0000256" key="4">
    <source>
        <dbReference type="ARBA" id="ARBA00023317"/>
    </source>
</evidence>